<proteinExistence type="predicted"/>
<organism evidence="2 3">
    <name type="scientific">Planotetraspora phitsanulokensis</name>
    <dbReference type="NCBI Taxonomy" id="575192"/>
    <lineage>
        <taxon>Bacteria</taxon>
        <taxon>Bacillati</taxon>
        <taxon>Actinomycetota</taxon>
        <taxon>Actinomycetes</taxon>
        <taxon>Streptosporangiales</taxon>
        <taxon>Streptosporangiaceae</taxon>
        <taxon>Planotetraspora</taxon>
    </lineage>
</organism>
<dbReference type="InterPro" id="IPR012654">
    <property type="entry name" value="CHP02391"/>
</dbReference>
<evidence type="ECO:0000313" key="3">
    <source>
        <dbReference type="Proteomes" id="UP000622547"/>
    </source>
</evidence>
<keyword evidence="3" id="KW-1185">Reference proteome</keyword>
<protein>
    <recommendedName>
        <fullName evidence="1">Conserved hypothetical protein CHP02391 domain-containing protein</fullName>
    </recommendedName>
</protein>
<dbReference type="AlphaFoldDB" id="A0A8J3UF41"/>
<comment type="caution">
    <text evidence="2">The sequence shown here is derived from an EMBL/GenBank/DDBJ whole genome shotgun (WGS) entry which is preliminary data.</text>
</comment>
<evidence type="ECO:0000313" key="2">
    <source>
        <dbReference type="EMBL" id="GII43540.1"/>
    </source>
</evidence>
<accession>A0A8J3UF41</accession>
<evidence type="ECO:0000259" key="1">
    <source>
        <dbReference type="Pfam" id="PF09509"/>
    </source>
</evidence>
<sequence length="128" mass="14122">MRGRALSLWQSGHYRQAVHAAAVKLNAETQNKRGRKDVSEKDLFRQAFTTKAPEPGKSRLRLMADDGSPTYSSLQDGAAAYAEGCYRAIRNPTSRTVQNELPEAEALEQLAAFSVLARWVDAAKVETV</sequence>
<gene>
    <name evidence="2" type="ORF">Pph01_85430</name>
</gene>
<reference evidence="2 3" key="1">
    <citation type="submission" date="2021-01" db="EMBL/GenBank/DDBJ databases">
        <title>Whole genome shotgun sequence of Planotetraspora phitsanulokensis NBRC 104273.</title>
        <authorList>
            <person name="Komaki H."/>
            <person name="Tamura T."/>
        </authorList>
    </citation>
    <scope>NUCLEOTIDE SEQUENCE [LARGE SCALE GENOMIC DNA]</scope>
    <source>
        <strain evidence="2 3">NBRC 104273</strain>
    </source>
</reference>
<dbReference type="EMBL" id="BOOP01000066">
    <property type="protein sequence ID" value="GII43540.1"/>
    <property type="molecule type" value="Genomic_DNA"/>
</dbReference>
<dbReference type="Proteomes" id="UP000622547">
    <property type="component" value="Unassembled WGS sequence"/>
</dbReference>
<dbReference type="Pfam" id="PF09509">
    <property type="entry name" value="Hypoth_Ymh"/>
    <property type="match status" value="1"/>
</dbReference>
<name>A0A8J3UF41_9ACTN</name>
<feature type="domain" description="Conserved hypothetical protein CHP02391" evidence="1">
    <location>
        <begin position="5"/>
        <end position="120"/>
    </location>
</feature>